<dbReference type="PROSITE" id="PS51123">
    <property type="entry name" value="OMPA_2"/>
    <property type="match status" value="1"/>
</dbReference>
<dbReference type="InterPro" id="IPR006665">
    <property type="entry name" value="OmpA-like"/>
</dbReference>
<dbReference type="InterPro" id="IPR036737">
    <property type="entry name" value="OmpA-like_sf"/>
</dbReference>
<dbReference type="PANTHER" id="PTHR30329:SF21">
    <property type="entry name" value="LIPOPROTEIN YIAD-RELATED"/>
    <property type="match status" value="1"/>
</dbReference>
<protein>
    <recommendedName>
        <fullName evidence="2">OmpA-like domain-containing protein</fullName>
    </recommendedName>
</protein>
<reference evidence="3" key="1">
    <citation type="journal article" date="2014" name="Int. J. Syst. Evol. Microbiol.">
        <title>Complete genome sequence of Corynebacterium casei LMG S-19264T (=DSM 44701T), isolated from a smear-ripened cheese.</title>
        <authorList>
            <consortium name="US DOE Joint Genome Institute (JGI-PGF)"/>
            <person name="Walter F."/>
            <person name="Albersmeier A."/>
            <person name="Kalinowski J."/>
            <person name="Ruckert C."/>
        </authorList>
    </citation>
    <scope>NUCLEOTIDE SEQUENCE</scope>
    <source>
        <strain evidence="3">CCM 7684</strain>
    </source>
</reference>
<sequence length="291" mass="33312">MIERDNDRTIIRDGEDRVIIREDNRIIIQNDDSGRLSRNARDVRTDRRPNGNTATTVVRPNGTRIVTVRDEFGNIVSRTRVDPAGREIVLIEEHRGPDRRDRYGRGIGPIIELPPLVLDIPRERYIVEADEAPLPLIEETLIAPPVERVERAYSLGEIRRNYRILEKVRSIDLNTINFEFGAWEIGDDQIDRLETIGTAIEDIVKKNPEEVFLIEGHTDAVGSDEDNLALSDRRAESVAIILTEHFDIPAENLITQGYGEEQLKVQTESEERENRRVTLRRITPLLTSNAQ</sequence>
<dbReference type="GO" id="GO:0016020">
    <property type="term" value="C:membrane"/>
    <property type="evidence" value="ECO:0007669"/>
    <property type="project" value="UniProtKB-UniRule"/>
</dbReference>
<gene>
    <name evidence="3" type="ORF">GCM10007276_18750</name>
</gene>
<dbReference type="Proteomes" id="UP000602745">
    <property type="component" value="Unassembled WGS sequence"/>
</dbReference>
<feature type="domain" description="OmpA-like" evidence="2">
    <location>
        <begin position="165"/>
        <end position="290"/>
    </location>
</feature>
<dbReference type="CDD" id="cd07185">
    <property type="entry name" value="OmpA_C-like"/>
    <property type="match status" value="1"/>
</dbReference>
<dbReference type="PANTHER" id="PTHR30329">
    <property type="entry name" value="STATOR ELEMENT OF FLAGELLAR MOTOR COMPLEX"/>
    <property type="match status" value="1"/>
</dbReference>
<name>A0A8J2VVH2_9RHOB</name>
<proteinExistence type="predicted"/>
<comment type="caution">
    <text evidence="3">The sequence shown here is derived from an EMBL/GenBank/DDBJ whole genome shotgun (WGS) entry which is preliminary data.</text>
</comment>
<dbReference type="EMBL" id="BMCP01000002">
    <property type="protein sequence ID" value="GGE41633.1"/>
    <property type="molecule type" value="Genomic_DNA"/>
</dbReference>
<evidence type="ECO:0000313" key="3">
    <source>
        <dbReference type="EMBL" id="GGE41633.1"/>
    </source>
</evidence>
<accession>A0A8J2VVH2</accession>
<reference evidence="3" key="2">
    <citation type="submission" date="2020-09" db="EMBL/GenBank/DDBJ databases">
        <authorList>
            <person name="Sun Q."/>
            <person name="Sedlacek I."/>
        </authorList>
    </citation>
    <scope>NUCLEOTIDE SEQUENCE</scope>
    <source>
        <strain evidence="3">CCM 7684</strain>
    </source>
</reference>
<dbReference type="AlphaFoldDB" id="A0A8J2VVH2"/>
<evidence type="ECO:0000259" key="2">
    <source>
        <dbReference type="PROSITE" id="PS51123"/>
    </source>
</evidence>
<evidence type="ECO:0000313" key="4">
    <source>
        <dbReference type="Proteomes" id="UP000602745"/>
    </source>
</evidence>
<keyword evidence="1" id="KW-0472">Membrane</keyword>
<evidence type="ECO:0000256" key="1">
    <source>
        <dbReference type="PROSITE-ProRule" id="PRU00473"/>
    </source>
</evidence>
<dbReference type="InterPro" id="IPR050330">
    <property type="entry name" value="Bact_OuterMem_StrucFunc"/>
</dbReference>
<dbReference type="Pfam" id="PF00691">
    <property type="entry name" value="OmpA"/>
    <property type="match status" value="1"/>
</dbReference>
<dbReference type="SUPFAM" id="SSF103088">
    <property type="entry name" value="OmpA-like"/>
    <property type="match status" value="1"/>
</dbReference>
<organism evidence="3 4">
    <name type="scientific">Agaricicola taiwanensis</name>
    <dbReference type="NCBI Taxonomy" id="591372"/>
    <lineage>
        <taxon>Bacteria</taxon>
        <taxon>Pseudomonadati</taxon>
        <taxon>Pseudomonadota</taxon>
        <taxon>Alphaproteobacteria</taxon>
        <taxon>Rhodobacterales</taxon>
        <taxon>Paracoccaceae</taxon>
        <taxon>Agaricicola</taxon>
    </lineage>
</organism>
<dbReference type="Gene3D" id="3.30.1330.60">
    <property type="entry name" value="OmpA-like domain"/>
    <property type="match status" value="1"/>
</dbReference>
<keyword evidence="4" id="KW-1185">Reference proteome</keyword>